<reference evidence="4" key="1">
    <citation type="submission" date="2024-05" db="EMBL/GenBank/DDBJ databases">
        <title>Campylobacter coli isolated from environmental waters in Slovenia.</title>
        <authorList>
            <person name="Zautner A.E."/>
            <person name="Bunk B."/>
            <person name="Riedel T."/>
            <person name="Sproeer C."/>
        </authorList>
    </citation>
    <scope>NUCLEOTIDE SEQUENCE</scope>
    <source>
        <strain evidence="4">CCS1377</strain>
    </source>
</reference>
<dbReference type="EMBL" id="CP155620">
    <property type="protein sequence ID" value="XBJ29481.1"/>
    <property type="molecule type" value="Genomic_DNA"/>
</dbReference>
<dbReference type="InterPro" id="IPR012349">
    <property type="entry name" value="Split_barrel_FMN-bd"/>
</dbReference>
<evidence type="ECO:0000259" key="2">
    <source>
        <dbReference type="Pfam" id="PF01243"/>
    </source>
</evidence>
<dbReference type="PANTHER" id="PTHR35176:SF6">
    <property type="entry name" value="HEME OXYGENASE HI_0854-RELATED"/>
    <property type="match status" value="1"/>
</dbReference>
<dbReference type="InterPro" id="IPR026324">
    <property type="entry name" value="Haem_oxygenase_HugZ"/>
</dbReference>
<keyword evidence="1 4" id="KW-0560">Oxidoreductase</keyword>
<dbReference type="Gene3D" id="3.20.180.10">
    <property type="entry name" value="PNP-oxidase-like"/>
    <property type="match status" value="1"/>
</dbReference>
<name>A0AAU7E931_9BACT</name>
<accession>A0AAU7E931</accession>
<dbReference type="InterPro" id="IPR011576">
    <property type="entry name" value="Pyridox_Oxase_N"/>
</dbReference>
<dbReference type="Gene3D" id="2.30.110.10">
    <property type="entry name" value="Electron Transport, Fmn-binding Protein, Chain A"/>
    <property type="match status" value="1"/>
</dbReference>
<dbReference type="SUPFAM" id="SSF50475">
    <property type="entry name" value="FMN-binding split barrel"/>
    <property type="match status" value="2"/>
</dbReference>
<dbReference type="Pfam" id="PF01243">
    <property type="entry name" value="PNPOx_N"/>
    <property type="match status" value="1"/>
</dbReference>
<dbReference type="EC" id="1.14.14.18" evidence="4"/>
<evidence type="ECO:0000313" key="4">
    <source>
        <dbReference type="EMBL" id="XBJ29481.1"/>
    </source>
</evidence>
<dbReference type="Pfam" id="PF10615">
    <property type="entry name" value="DUF2470"/>
    <property type="match status" value="1"/>
</dbReference>
<gene>
    <name evidence="4" type="ORF">AAH949_01200</name>
</gene>
<feature type="domain" description="Pyridoxamine 5'-phosphate oxidase N-terminal" evidence="2">
    <location>
        <begin position="88"/>
        <end position="219"/>
    </location>
</feature>
<protein>
    <submittedName>
        <fullName evidence="4">HugZ family heme oxygenase</fullName>
        <ecNumber evidence="4">1.14.14.18</ecNumber>
    </submittedName>
</protein>
<dbReference type="GO" id="GO:0005829">
    <property type="term" value="C:cytosol"/>
    <property type="evidence" value="ECO:0007669"/>
    <property type="project" value="TreeGrafter"/>
</dbReference>
<dbReference type="RefSeq" id="WP_348518731.1">
    <property type="nucleotide sequence ID" value="NZ_CP155620.1"/>
</dbReference>
<dbReference type="GO" id="GO:0004392">
    <property type="term" value="F:heme oxygenase (decyclizing) activity"/>
    <property type="evidence" value="ECO:0007669"/>
    <property type="project" value="UniProtKB-EC"/>
</dbReference>
<dbReference type="GO" id="GO:0070967">
    <property type="term" value="F:coenzyme F420 binding"/>
    <property type="evidence" value="ECO:0007669"/>
    <property type="project" value="TreeGrafter"/>
</dbReference>
<dbReference type="NCBIfam" id="TIGR04109">
    <property type="entry name" value="heme_ox_HugZ"/>
    <property type="match status" value="1"/>
</dbReference>
<dbReference type="AlphaFoldDB" id="A0AAU7E931"/>
<feature type="domain" description="DUF2470" evidence="3">
    <location>
        <begin position="5"/>
        <end position="64"/>
    </location>
</feature>
<dbReference type="InterPro" id="IPR037119">
    <property type="entry name" value="Haem_oxidase_HugZ-like_sf"/>
</dbReference>
<evidence type="ECO:0000256" key="1">
    <source>
        <dbReference type="ARBA" id="ARBA00023002"/>
    </source>
</evidence>
<evidence type="ECO:0000259" key="3">
    <source>
        <dbReference type="Pfam" id="PF10615"/>
    </source>
</evidence>
<dbReference type="GO" id="GO:0016627">
    <property type="term" value="F:oxidoreductase activity, acting on the CH-CH group of donors"/>
    <property type="evidence" value="ECO:0007669"/>
    <property type="project" value="TreeGrafter"/>
</dbReference>
<dbReference type="InterPro" id="IPR019595">
    <property type="entry name" value="DUF2470"/>
</dbReference>
<organism evidence="4">
    <name type="scientific">Campylobacter sp. CCS1377</name>
    <dbReference type="NCBI Taxonomy" id="3158229"/>
    <lineage>
        <taxon>Bacteria</taxon>
        <taxon>Pseudomonadati</taxon>
        <taxon>Campylobacterota</taxon>
        <taxon>Epsilonproteobacteria</taxon>
        <taxon>Campylobacterales</taxon>
        <taxon>Campylobacteraceae</taxon>
        <taxon>Campylobacter</taxon>
    </lineage>
</organism>
<sequence>MNFENIITHMNDHHGSNLVDLCVKFGGAKEVKNAKLVSVDFEGLDIVYNDNEKLRVEFVKKADENSLKDAIIELCKDAKPSANLDSVKQEMLEFMREFNSVCLATLSPSGSVVCSYAPLIQCEEGNFIYISEVSEHFANIKEHPNNIEVMFLEDESKAASVILRKRVRFKAVAKFMPRDESFDRIYDIFEKRADKAVKMIRNMLDFHLIKLEFEEGRFVKGFGQAYNVKNGELAHIGAGAGNPHQFPHKH</sequence>
<proteinExistence type="predicted"/>
<dbReference type="PANTHER" id="PTHR35176">
    <property type="entry name" value="HEME OXYGENASE HI_0854-RELATED"/>
    <property type="match status" value="1"/>
</dbReference>
<dbReference type="InterPro" id="IPR052019">
    <property type="entry name" value="F420H2_bilvrd_red/Heme_oxyg"/>
</dbReference>